<comment type="caution">
    <text evidence="3">The sequence shown here is derived from an EMBL/GenBank/DDBJ whole genome shotgun (WGS) entry which is preliminary data.</text>
</comment>
<reference evidence="3" key="1">
    <citation type="submission" date="2021-06" db="EMBL/GenBank/DDBJ databases">
        <authorList>
            <person name="Hodson N. C."/>
            <person name="Mongue J. A."/>
            <person name="Jaron S. K."/>
        </authorList>
    </citation>
    <scope>NUCLEOTIDE SEQUENCE</scope>
</reference>
<evidence type="ECO:0000259" key="2">
    <source>
        <dbReference type="PROSITE" id="PS50011"/>
    </source>
</evidence>
<keyword evidence="1" id="KW-0067">ATP-binding</keyword>
<dbReference type="GO" id="GO:0004672">
    <property type="term" value="F:protein kinase activity"/>
    <property type="evidence" value="ECO:0007669"/>
    <property type="project" value="InterPro"/>
</dbReference>
<keyword evidence="1" id="KW-0547">Nucleotide-binding</keyword>
<proteinExistence type="predicted"/>
<evidence type="ECO:0000313" key="3">
    <source>
        <dbReference type="EMBL" id="CAG7727287.1"/>
    </source>
</evidence>
<dbReference type="InterPro" id="IPR000719">
    <property type="entry name" value="Prot_kinase_dom"/>
</dbReference>
<protein>
    <recommendedName>
        <fullName evidence="2">Protein kinase domain-containing protein</fullName>
    </recommendedName>
</protein>
<feature type="binding site" evidence="1">
    <location>
        <position position="28"/>
    </location>
    <ligand>
        <name>ATP</name>
        <dbReference type="ChEBI" id="CHEBI:30616"/>
    </ligand>
</feature>
<dbReference type="PROSITE" id="PS50011">
    <property type="entry name" value="PROTEIN_KINASE_DOM"/>
    <property type="match status" value="1"/>
</dbReference>
<gene>
    <name evidence="3" type="ORF">AFUS01_LOCUS16138</name>
</gene>
<accession>A0A8J2JVG6</accession>
<dbReference type="EMBL" id="CAJVCH010146502">
    <property type="protein sequence ID" value="CAG7727287.1"/>
    <property type="molecule type" value="Genomic_DNA"/>
</dbReference>
<keyword evidence="4" id="KW-1185">Reference proteome</keyword>
<name>A0A8J2JVG6_9HEXA</name>
<dbReference type="Pfam" id="PF00069">
    <property type="entry name" value="Pkinase"/>
    <property type="match status" value="1"/>
</dbReference>
<dbReference type="Proteomes" id="UP000708208">
    <property type="component" value="Unassembled WGS sequence"/>
</dbReference>
<dbReference type="AlphaFoldDB" id="A0A8J2JVG6"/>
<dbReference type="GO" id="GO:0005524">
    <property type="term" value="F:ATP binding"/>
    <property type="evidence" value="ECO:0007669"/>
    <property type="project" value="UniProtKB-UniRule"/>
</dbReference>
<sequence length="50" mass="5691">MGVVGEGSYGVVLKCRCRENGRIVAIKKFIDSEDDQNVRKIALREIRVLR</sequence>
<dbReference type="PROSITE" id="PS00107">
    <property type="entry name" value="PROTEIN_KINASE_ATP"/>
    <property type="match status" value="1"/>
</dbReference>
<feature type="domain" description="Protein kinase" evidence="2">
    <location>
        <begin position="1"/>
        <end position="50"/>
    </location>
</feature>
<evidence type="ECO:0000313" key="4">
    <source>
        <dbReference type="Proteomes" id="UP000708208"/>
    </source>
</evidence>
<dbReference type="InterPro" id="IPR017441">
    <property type="entry name" value="Protein_kinase_ATP_BS"/>
</dbReference>
<organism evidence="3 4">
    <name type="scientific">Allacma fusca</name>
    <dbReference type="NCBI Taxonomy" id="39272"/>
    <lineage>
        <taxon>Eukaryota</taxon>
        <taxon>Metazoa</taxon>
        <taxon>Ecdysozoa</taxon>
        <taxon>Arthropoda</taxon>
        <taxon>Hexapoda</taxon>
        <taxon>Collembola</taxon>
        <taxon>Symphypleona</taxon>
        <taxon>Sminthuridae</taxon>
        <taxon>Allacma</taxon>
    </lineage>
</organism>
<evidence type="ECO:0000256" key="1">
    <source>
        <dbReference type="PROSITE-ProRule" id="PRU10141"/>
    </source>
</evidence>
<feature type="non-terminal residue" evidence="3">
    <location>
        <position position="50"/>
    </location>
</feature>
<dbReference type="OrthoDB" id="548217at2759"/>